<evidence type="ECO:0000256" key="14">
    <source>
        <dbReference type="ARBA" id="ARBA00023268"/>
    </source>
</evidence>
<dbReference type="Pfam" id="PF01502">
    <property type="entry name" value="PRA-CH"/>
    <property type="match status" value="1"/>
</dbReference>
<dbReference type="PATRIC" id="fig|1307839.3.peg.1851"/>
<name>A0A0S2HZG7_9BACT</name>
<comment type="pathway">
    <text evidence="5 15">Amino-acid biosynthesis; L-histidine biosynthesis; L-histidine from 5-phospho-alpha-D-ribose 1-diphosphate: step 2/9.</text>
</comment>
<evidence type="ECO:0000256" key="15">
    <source>
        <dbReference type="HAMAP-Rule" id="MF_01019"/>
    </source>
</evidence>
<keyword evidence="10 15" id="KW-0547">Nucleotide-binding</keyword>
<dbReference type="InterPro" id="IPR021130">
    <property type="entry name" value="PRib-ATP_PPHydrolase-like"/>
</dbReference>
<sequence length="200" mass="22534">MDSSKINFEKQNGLVPAIVQDATTRQVLMLGYMNKEAVERTLKSGKVTFYSRSRQEIWVKGETSGNTLNLIDIYPDCDNDTLLVMATPEGPTCHTGNYNCFATKKTSIMEFLPQLQSVIEQRKNEMPAGSYTTSLFEKGIDKIAQKVGEEAVETVIEAKNTNDKLLLNESADLIFHLMVLLSKRNLSIEKVEEILITRHK</sequence>
<evidence type="ECO:0000256" key="8">
    <source>
        <dbReference type="ARBA" id="ARBA00022490"/>
    </source>
</evidence>
<dbReference type="SUPFAM" id="SSF141734">
    <property type="entry name" value="HisI-like"/>
    <property type="match status" value="1"/>
</dbReference>
<evidence type="ECO:0000313" key="17">
    <source>
        <dbReference type="EMBL" id="ALO15389.1"/>
    </source>
</evidence>
<dbReference type="NCBIfam" id="NF000768">
    <property type="entry name" value="PRK00051.1"/>
    <property type="match status" value="1"/>
</dbReference>
<dbReference type="Pfam" id="PF01503">
    <property type="entry name" value="PRA-PH"/>
    <property type="match status" value="1"/>
</dbReference>
<evidence type="ECO:0000256" key="4">
    <source>
        <dbReference type="ARBA" id="ARBA00005169"/>
    </source>
</evidence>
<organism evidence="17 18">
    <name type="scientific">Salinivirga cyanobacteriivorans</name>
    <dbReference type="NCBI Taxonomy" id="1307839"/>
    <lineage>
        <taxon>Bacteria</taxon>
        <taxon>Pseudomonadati</taxon>
        <taxon>Bacteroidota</taxon>
        <taxon>Bacteroidia</taxon>
        <taxon>Bacteroidales</taxon>
        <taxon>Salinivirgaceae</taxon>
        <taxon>Salinivirga</taxon>
    </lineage>
</organism>
<dbReference type="GO" id="GO:0000105">
    <property type="term" value="P:L-histidine biosynthetic process"/>
    <property type="evidence" value="ECO:0007669"/>
    <property type="project" value="UniProtKB-UniRule"/>
</dbReference>
<reference evidence="17 18" key="1">
    <citation type="submission" date="2015-11" db="EMBL/GenBank/DDBJ databases">
        <title>Description and complete genome sequence of a novel strain predominating in hypersaline microbial mats and representing a new family of the Bacteriodetes phylum.</title>
        <authorList>
            <person name="Spring S."/>
            <person name="Bunk B."/>
            <person name="Sproer C."/>
            <person name="Klenk H.-P."/>
        </authorList>
    </citation>
    <scope>NUCLEOTIDE SEQUENCE [LARGE SCALE GENOMIC DNA]</scope>
    <source>
        <strain evidence="17 18">L21-Spi-D4</strain>
    </source>
</reference>
<evidence type="ECO:0000313" key="18">
    <source>
        <dbReference type="Proteomes" id="UP000064893"/>
    </source>
</evidence>
<comment type="catalytic activity">
    <reaction evidence="1 15">
        <text>1-(5-phospho-beta-D-ribosyl)-5'-AMP + H2O = 1-(5-phospho-beta-D-ribosyl)-5-[(5-phospho-beta-D-ribosylamino)methylideneamino]imidazole-4-carboxamide</text>
        <dbReference type="Rhea" id="RHEA:20049"/>
        <dbReference type="ChEBI" id="CHEBI:15377"/>
        <dbReference type="ChEBI" id="CHEBI:58435"/>
        <dbReference type="ChEBI" id="CHEBI:59457"/>
        <dbReference type="EC" id="3.5.4.19"/>
    </reaction>
</comment>
<dbReference type="EC" id="3.5.4.19" evidence="15"/>
<feature type="domain" description="Phosphoribosyl-AMP cyclohydrolase" evidence="16">
    <location>
        <begin position="29"/>
        <end position="101"/>
    </location>
</feature>
<dbReference type="InterPro" id="IPR002496">
    <property type="entry name" value="PRib_AMP_CycHydrolase_dom"/>
</dbReference>
<dbReference type="HAMAP" id="MF_01019">
    <property type="entry name" value="HisIE"/>
    <property type="match status" value="1"/>
</dbReference>
<dbReference type="Proteomes" id="UP000064893">
    <property type="component" value="Chromosome"/>
</dbReference>
<evidence type="ECO:0000256" key="2">
    <source>
        <dbReference type="ARBA" id="ARBA00001460"/>
    </source>
</evidence>
<dbReference type="HAMAP" id="MF_01020">
    <property type="entry name" value="HisE"/>
    <property type="match status" value="1"/>
</dbReference>
<dbReference type="GO" id="GO:0005524">
    <property type="term" value="F:ATP binding"/>
    <property type="evidence" value="ECO:0007669"/>
    <property type="project" value="UniProtKB-KW"/>
</dbReference>
<dbReference type="GO" id="GO:0004636">
    <property type="term" value="F:phosphoribosyl-ATP diphosphatase activity"/>
    <property type="evidence" value="ECO:0007669"/>
    <property type="project" value="UniProtKB-UniRule"/>
</dbReference>
<proteinExistence type="inferred from homology"/>
<evidence type="ECO:0000256" key="11">
    <source>
        <dbReference type="ARBA" id="ARBA00022801"/>
    </source>
</evidence>
<keyword evidence="14 15" id="KW-0511">Multifunctional enzyme</keyword>
<dbReference type="STRING" id="1307839.L21SP5_01747"/>
<dbReference type="KEGG" id="blq:L21SP5_01747"/>
<comment type="catalytic activity">
    <reaction evidence="2 15">
        <text>1-(5-phospho-beta-D-ribosyl)-ATP + H2O = 1-(5-phospho-beta-D-ribosyl)-5'-AMP + diphosphate + H(+)</text>
        <dbReference type="Rhea" id="RHEA:22828"/>
        <dbReference type="ChEBI" id="CHEBI:15377"/>
        <dbReference type="ChEBI" id="CHEBI:15378"/>
        <dbReference type="ChEBI" id="CHEBI:33019"/>
        <dbReference type="ChEBI" id="CHEBI:59457"/>
        <dbReference type="ChEBI" id="CHEBI:73183"/>
        <dbReference type="EC" id="3.6.1.31"/>
    </reaction>
</comment>
<dbReference type="OrthoDB" id="9795769at2"/>
<dbReference type="PANTHER" id="PTHR42945">
    <property type="entry name" value="HISTIDINE BIOSYNTHESIS BIFUNCTIONAL PROTEIN"/>
    <property type="match status" value="1"/>
</dbReference>
<protein>
    <recommendedName>
        <fullName evidence="15">Histidine biosynthesis bifunctional protein HisIE</fullName>
    </recommendedName>
    <domain>
        <recommendedName>
            <fullName evidence="15">Phosphoribosyl-AMP cyclohydrolase</fullName>
            <shortName evidence="15">PRA-CH</shortName>
            <ecNumber evidence="15">3.5.4.19</ecNumber>
        </recommendedName>
    </domain>
    <domain>
        <recommendedName>
            <fullName evidence="15">Phosphoribosyl-ATP pyrophosphatase</fullName>
            <shortName evidence="15">PRA-PH</shortName>
            <ecNumber evidence="15">3.6.1.31</ecNumber>
        </recommendedName>
    </domain>
</protein>
<keyword evidence="18" id="KW-1185">Reference proteome</keyword>
<dbReference type="Gene3D" id="1.10.287.1080">
    <property type="entry name" value="MazG-like"/>
    <property type="match status" value="1"/>
</dbReference>
<dbReference type="GO" id="GO:0005737">
    <property type="term" value="C:cytoplasm"/>
    <property type="evidence" value="ECO:0007669"/>
    <property type="project" value="UniProtKB-SubCell"/>
</dbReference>
<dbReference type="PANTHER" id="PTHR42945:SF9">
    <property type="entry name" value="HISTIDINE BIOSYNTHESIS BIFUNCTIONAL PROTEIN HISIE"/>
    <property type="match status" value="1"/>
</dbReference>
<dbReference type="NCBIfam" id="NF002747">
    <property type="entry name" value="PRK02759.1"/>
    <property type="match status" value="1"/>
</dbReference>
<evidence type="ECO:0000256" key="6">
    <source>
        <dbReference type="ARBA" id="ARBA00007731"/>
    </source>
</evidence>
<dbReference type="AlphaFoldDB" id="A0A0S2HZG7"/>
<evidence type="ECO:0000256" key="12">
    <source>
        <dbReference type="ARBA" id="ARBA00022840"/>
    </source>
</evidence>
<dbReference type="InterPro" id="IPR008179">
    <property type="entry name" value="HisE"/>
</dbReference>
<feature type="region of interest" description="Phosphoribosyl-ATP pyrophosphohydrolase" evidence="15">
    <location>
        <begin position="112"/>
        <end position="200"/>
    </location>
</feature>
<accession>A0A0S2HZG7</accession>
<evidence type="ECO:0000259" key="16">
    <source>
        <dbReference type="Pfam" id="PF01502"/>
    </source>
</evidence>
<evidence type="ECO:0000256" key="10">
    <source>
        <dbReference type="ARBA" id="ARBA00022741"/>
    </source>
</evidence>
<comment type="similarity">
    <text evidence="6 15">In the C-terminal section; belongs to the PRA-PH family.</text>
</comment>
<dbReference type="InterPro" id="IPR023019">
    <property type="entry name" value="His_synth_HisIE"/>
</dbReference>
<keyword evidence="9 15" id="KW-0028">Amino-acid biosynthesis</keyword>
<comment type="subcellular location">
    <subcellularLocation>
        <location evidence="3 15">Cytoplasm</location>
    </subcellularLocation>
</comment>
<evidence type="ECO:0000256" key="1">
    <source>
        <dbReference type="ARBA" id="ARBA00000024"/>
    </source>
</evidence>
<evidence type="ECO:0000256" key="13">
    <source>
        <dbReference type="ARBA" id="ARBA00023102"/>
    </source>
</evidence>
<evidence type="ECO:0000256" key="7">
    <source>
        <dbReference type="ARBA" id="ARBA00008299"/>
    </source>
</evidence>
<dbReference type="Gene3D" id="3.10.20.810">
    <property type="entry name" value="Phosphoribosyl-AMP cyclohydrolase"/>
    <property type="match status" value="1"/>
</dbReference>
<gene>
    <name evidence="17" type="primary">hisE</name>
    <name evidence="15" type="synonym">hisI</name>
    <name evidence="15" type="synonym">hisIE</name>
    <name evidence="17" type="ORF">L21SP5_01747</name>
</gene>
<keyword evidence="11 15" id="KW-0378">Hydrolase</keyword>
<comment type="similarity">
    <text evidence="7 15">In the N-terminal section; belongs to the PRA-CH family.</text>
</comment>
<dbReference type="NCBIfam" id="TIGR03188">
    <property type="entry name" value="histidine_hisI"/>
    <property type="match status" value="1"/>
</dbReference>
<dbReference type="SUPFAM" id="SSF101386">
    <property type="entry name" value="all-alpha NTP pyrophosphatases"/>
    <property type="match status" value="1"/>
</dbReference>
<comment type="pathway">
    <text evidence="4 15">Amino-acid biosynthesis; L-histidine biosynthesis; L-histidine from 5-phospho-alpha-D-ribose 1-diphosphate: step 3/9.</text>
</comment>
<keyword evidence="8 15" id="KW-0963">Cytoplasm</keyword>
<evidence type="ECO:0000256" key="3">
    <source>
        <dbReference type="ARBA" id="ARBA00004496"/>
    </source>
</evidence>
<dbReference type="GO" id="GO:0004635">
    <property type="term" value="F:phosphoribosyl-AMP cyclohydrolase activity"/>
    <property type="evidence" value="ECO:0007669"/>
    <property type="project" value="UniProtKB-UniRule"/>
</dbReference>
<dbReference type="InterPro" id="IPR038019">
    <property type="entry name" value="PRib_AMP_CycHydrolase_sf"/>
</dbReference>
<dbReference type="CDD" id="cd11534">
    <property type="entry name" value="NTP-PPase_HisIE_like"/>
    <property type="match status" value="1"/>
</dbReference>
<dbReference type="FunFam" id="1.10.287.1080:FF:000002">
    <property type="entry name" value="Histidine biosynthesis bifunctional protein HisIE"/>
    <property type="match status" value="1"/>
</dbReference>
<keyword evidence="12 15" id="KW-0067">ATP-binding</keyword>
<dbReference type="EC" id="3.6.1.31" evidence="15"/>
<dbReference type="RefSeq" id="WP_057952854.1">
    <property type="nucleotide sequence ID" value="NZ_CP013118.1"/>
</dbReference>
<dbReference type="FunFam" id="3.10.20.810:FF:000001">
    <property type="entry name" value="Histidine biosynthesis bifunctional protein HisIE"/>
    <property type="match status" value="1"/>
</dbReference>
<evidence type="ECO:0000256" key="9">
    <source>
        <dbReference type="ARBA" id="ARBA00022605"/>
    </source>
</evidence>
<feature type="region of interest" description="Phosphoribosyl-AMP cyclohydrolase" evidence="15">
    <location>
        <begin position="1"/>
        <end position="111"/>
    </location>
</feature>
<dbReference type="EMBL" id="CP013118">
    <property type="protein sequence ID" value="ALO15389.1"/>
    <property type="molecule type" value="Genomic_DNA"/>
</dbReference>
<keyword evidence="13 15" id="KW-0368">Histidine biosynthesis</keyword>
<dbReference type="UniPathway" id="UPA00031">
    <property type="reaction ID" value="UER00007"/>
</dbReference>
<evidence type="ECO:0000256" key="5">
    <source>
        <dbReference type="ARBA" id="ARBA00005204"/>
    </source>
</evidence>